<dbReference type="InterPro" id="IPR015421">
    <property type="entry name" value="PyrdxlP-dep_Trfase_major"/>
</dbReference>
<dbReference type="EMBL" id="KL596621">
    <property type="protein sequence ID" value="KER33938.1"/>
    <property type="molecule type" value="Genomic_DNA"/>
</dbReference>
<dbReference type="InterPro" id="IPR010977">
    <property type="entry name" value="Aromatic_deC"/>
</dbReference>
<reference evidence="14 15" key="1">
    <citation type="submission" date="2013-11" db="EMBL/GenBank/DDBJ databases">
        <title>Opisthorchis viverrini - life in the bile duct.</title>
        <authorList>
            <person name="Young N.D."/>
            <person name="Nagarajan N."/>
            <person name="Lin S.J."/>
            <person name="Korhonen P.K."/>
            <person name="Jex A.R."/>
            <person name="Hall R.S."/>
            <person name="Safavi-Hemami H."/>
            <person name="Kaewkong W."/>
            <person name="Bertrand D."/>
            <person name="Gao S."/>
            <person name="Seet Q."/>
            <person name="Wongkham S."/>
            <person name="Teh B.T."/>
            <person name="Wongkham C."/>
            <person name="Intapan P.M."/>
            <person name="Maleewong W."/>
            <person name="Yang X."/>
            <person name="Hu M."/>
            <person name="Wang Z."/>
            <person name="Hofmann A."/>
            <person name="Sternberg P.W."/>
            <person name="Tan P."/>
            <person name="Wang J."/>
            <person name="Gasser R.B."/>
        </authorList>
    </citation>
    <scope>NUCLEOTIDE SEQUENCE [LARGE SCALE GENOMIC DNA]</scope>
</reference>
<evidence type="ECO:0000256" key="9">
    <source>
        <dbReference type="ARBA" id="ARBA00040968"/>
    </source>
</evidence>
<dbReference type="Gene3D" id="3.40.640.10">
    <property type="entry name" value="Type I PLP-dependent aspartate aminotransferase-like (Major domain)"/>
    <property type="match status" value="1"/>
</dbReference>
<accession>A0A075A2J1</accession>
<dbReference type="SUPFAM" id="SSF53383">
    <property type="entry name" value="PLP-dependent transferases"/>
    <property type="match status" value="1"/>
</dbReference>
<gene>
    <name evidence="14" type="ORF">T265_12524</name>
</gene>
<evidence type="ECO:0000256" key="8">
    <source>
        <dbReference type="ARBA" id="ARBA00038886"/>
    </source>
</evidence>
<sequence>MIQSASGTLHFQNCMTHKISEKLKTTVCWNPTGTGTVLNYSSARPNSVYANIVSSMFGRVKALYTEEIDRTAAEIEIADGLQERKCAVSFIRRYLRRILAPGSCSEATLVALFGARNRSIAKYQKEHPKATVYEAASKLVGYYSDQNKNRSAVAPFWCLTAIPPEGSTSAVVLPGCSSLDRGSREAEVGFEPRAFWSVNSQPYHPVRIPLDTHGLSVRARGSNATSVTRLPLSRLVRPGSIPALVTPTCGMSARHRKGATAGQSHTSCSVERAGLISMIHLRKLRTGVSRELCAADLEDAIKEDISSGLLPFFAHSSVERAGLISMIHLRKLRTGVSRELCAADLEDAIKEDISSGLLPFFLSLFSLVMILTSNFGYLHLKDNLNSYIFYGCSSISLLFTTLGTTGCCAFDNLKEIGPVCEQYDIWLHVDAAYAGSAFICPEFRPLLDGIEHAMSFVFNPHKWLLTNFDCTCIWYKNVDWIIKSFCVDPSYLKHTHQGCAPDFRVVSFQALTHSFGKEIPLAQIVHVHLARHFEQLLLSDQRFEIVYKVTLGLVCFRVKNNNELTQKLYEEIKADGRIHLVSSEFHHPEEIYFIRFVICYPGAEEVHNNYAFEVIEKLTDRLLPRQEGTNQGHPKIEQAQETMIPS</sequence>
<dbReference type="RefSeq" id="XP_009162424.1">
    <property type="nucleotide sequence ID" value="XM_009164160.1"/>
</dbReference>
<dbReference type="Gene3D" id="3.90.1150.10">
    <property type="entry name" value="Aspartate Aminotransferase, domain 1"/>
    <property type="match status" value="1"/>
</dbReference>
<proteinExistence type="inferred from homology"/>
<comment type="subunit">
    <text evidence="3">Homodimer.</text>
</comment>
<comment type="cofactor">
    <cofactor evidence="1 11">
        <name>pyridoxal 5'-phosphate</name>
        <dbReference type="ChEBI" id="CHEBI:597326"/>
    </cofactor>
</comment>
<dbReference type="GO" id="GO:0019752">
    <property type="term" value="P:carboxylic acid metabolic process"/>
    <property type="evidence" value="ECO:0007669"/>
    <property type="project" value="InterPro"/>
</dbReference>
<dbReference type="InterPro" id="IPR015422">
    <property type="entry name" value="PyrdxlP-dep_Trfase_small"/>
</dbReference>
<evidence type="ECO:0000313" key="14">
    <source>
        <dbReference type="EMBL" id="KER33938.1"/>
    </source>
</evidence>
<dbReference type="GeneID" id="20326692"/>
<feature type="modified residue" description="N6-(pyridoxal phosphate)lysine" evidence="11">
    <location>
        <position position="462"/>
    </location>
</feature>
<comment type="similarity">
    <text evidence="2">Belongs to the group II decarboxylase family.</text>
</comment>
<dbReference type="InterPro" id="IPR015424">
    <property type="entry name" value="PyrdxlP-dep_Trfase"/>
</dbReference>
<dbReference type="GO" id="GO:0005737">
    <property type="term" value="C:cytoplasm"/>
    <property type="evidence" value="ECO:0007669"/>
    <property type="project" value="TreeGrafter"/>
</dbReference>
<feature type="region of interest" description="Disordered" evidence="12">
    <location>
        <begin position="626"/>
        <end position="646"/>
    </location>
</feature>
<keyword evidence="6 11" id="KW-0663">Pyridoxal phosphate</keyword>
<evidence type="ECO:0000256" key="2">
    <source>
        <dbReference type="ARBA" id="ARBA00009533"/>
    </source>
</evidence>
<evidence type="ECO:0000256" key="11">
    <source>
        <dbReference type="PIRSR" id="PIRSR602129-50"/>
    </source>
</evidence>
<keyword evidence="13" id="KW-0472">Membrane</keyword>
<dbReference type="Proteomes" id="UP000054324">
    <property type="component" value="Unassembled WGS sequence"/>
</dbReference>
<dbReference type="InterPro" id="IPR021115">
    <property type="entry name" value="Pyridoxal-P_BS"/>
</dbReference>
<evidence type="ECO:0000256" key="5">
    <source>
        <dbReference type="ARBA" id="ARBA00022793"/>
    </source>
</evidence>
<dbReference type="PANTHER" id="PTHR11999:SF167">
    <property type="entry name" value="AROMATIC-L-AMINO-ACID DECARBOXYLASE"/>
    <property type="match status" value="1"/>
</dbReference>
<evidence type="ECO:0000256" key="1">
    <source>
        <dbReference type="ARBA" id="ARBA00001933"/>
    </source>
</evidence>
<keyword evidence="4" id="KW-0127">Catecholamine biosynthesis</keyword>
<evidence type="ECO:0000256" key="10">
    <source>
        <dbReference type="ARBA" id="ARBA00041275"/>
    </source>
</evidence>
<dbReference type="GO" id="GO:0042427">
    <property type="term" value="P:serotonin biosynthetic process"/>
    <property type="evidence" value="ECO:0007669"/>
    <property type="project" value="TreeGrafter"/>
</dbReference>
<dbReference type="CTD" id="20326692"/>
<keyword evidence="15" id="KW-1185">Reference proteome</keyword>
<evidence type="ECO:0000256" key="3">
    <source>
        <dbReference type="ARBA" id="ARBA00011738"/>
    </source>
</evidence>
<keyword evidence="5" id="KW-0210">Decarboxylase</keyword>
<dbReference type="OrthoDB" id="639767at2759"/>
<feature type="transmembrane region" description="Helical" evidence="13">
    <location>
        <begin position="387"/>
        <end position="406"/>
    </location>
</feature>
<dbReference type="AlphaFoldDB" id="A0A075A2J1"/>
<keyword evidence="13" id="KW-0812">Transmembrane</keyword>
<evidence type="ECO:0000256" key="12">
    <source>
        <dbReference type="SAM" id="MobiDB-lite"/>
    </source>
</evidence>
<dbReference type="GO" id="GO:0004058">
    <property type="term" value="F:aromatic-L-amino-acid decarboxylase activity"/>
    <property type="evidence" value="ECO:0007669"/>
    <property type="project" value="TreeGrafter"/>
</dbReference>
<organism evidence="14 15">
    <name type="scientific">Opisthorchis viverrini</name>
    <name type="common">Southeast Asian liver fluke</name>
    <dbReference type="NCBI Taxonomy" id="6198"/>
    <lineage>
        <taxon>Eukaryota</taxon>
        <taxon>Metazoa</taxon>
        <taxon>Spiralia</taxon>
        <taxon>Lophotrochozoa</taxon>
        <taxon>Platyhelminthes</taxon>
        <taxon>Trematoda</taxon>
        <taxon>Digenea</taxon>
        <taxon>Opisthorchiida</taxon>
        <taxon>Opisthorchiata</taxon>
        <taxon>Opisthorchiidae</taxon>
        <taxon>Opisthorchis</taxon>
    </lineage>
</organism>
<dbReference type="GO" id="GO:0006584">
    <property type="term" value="P:catecholamine metabolic process"/>
    <property type="evidence" value="ECO:0007669"/>
    <property type="project" value="TreeGrafter"/>
</dbReference>
<evidence type="ECO:0000313" key="15">
    <source>
        <dbReference type="Proteomes" id="UP000054324"/>
    </source>
</evidence>
<evidence type="ECO:0000256" key="7">
    <source>
        <dbReference type="ARBA" id="ARBA00023239"/>
    </source>
</evidence>
<keyword evidence="13" id="KW-1133">Transmembrane helix</keyword>
<dbReference type="KEGG" id="ovi:T265_12524"/>
<dbReference type="STRING" id="6198.A0A075A2J1"/>
<protein>
    <recommendedName>
        <fullName evidence="9">Aromatic-L-amino-acid decarboxylase</fullName>
        <ecNumber evidence="8">4.1.1.28</ecNumber>
    </recommendedName>
    <alternativeName>
        <fullName evidence="10">DOPA decarboxylase</fullName>
    </alternativeName>
</protein>
<evidence type="ECO:0000256" key="4">
    <source>
        <dbReference type="ARBA" id="ARBA00022584"/>
    </source>
</evidence>
<dbReference type="Pfam" id="PF00282">
    <property type="entry name" value="Pyridoxal_deC"/>
    <property type="match status" value="1"/>
</dbReference>
<feature type="transmembrane region" description="Helical" evidence="13">
    <location>
        <begin position="357"/>
        <end position="380"/>
    </location>
</feature>
<dbReference type="EC" id="4.1.1.28" evidence="8"/>
<dbReference type="InterPro" id="IPR002129">
    <property type="entry name" value="PyrdxlP-dep_de-COase"/>
</dbReference>
<evidence type="ECO:0000256" key="13">
    <source>
        <dbReference type="SAM" id="Phobius"/>
    </source>
</evidence>
<dbReference type="PROSITE" id="PS00392">
    <property type="entry name" value="DDC_GAD_HDC_YDC"/>
    <property type="match status" value="1"/>
</dbReference>
<dbReference type="GO" id="GO:0030170">
    <property type="term" value="F:pyridoxal phosphate binding"/>
    <property type="evidence" value="ECO:0007669"/>
    <property type="project" value="InterPro"/>
</dbReference>
<dbReference type="PANTHER" id="PTHR11999">
    <property type="entry name" value="GROUP II PYRIDOXAL-5-PHOSPHATE DECARBOXYLASE"/>
    <property type="match status" value="1"/>
</dbReference>
<evidence type="ECO:0000256" key="6">
    <source>
        <dbReference type="ARBA" id="ARBA00022898"/>
    </source>
</evidence>
<keyword evidence="7" id="KW-0456">Lyase</keyword>
<name>A0A075A2J1_OPIVI</name>